<proteinExistence type="predicted"/>
<dbReference type="InterPro" id="IPR015943">
    <property type="entry name" value="WD40/YVTN_repeat-like_dom_sf"/>
</dbReference>
<sequence length="380" mass="42563">MNHWQIRFFSLLAAIVLWVGQADCQAKYAYAIRYGTISLAGIVYSTAHLDQFDLKDDSLISSIPINSTYNSATILDNDRIILCSTQDTKHGPGGADIYSLKQKKIIDSFKLSGAYPKMAAIVNDKICITTGKKIEGFDRLICWPAIEIFDRVTLSKIADLNFRRDERIEESISIDPITNKLYFLGWNTAWEPFFDGGLIGEIDIKTTKVVKQIEAGWNFGGGSGIEIAVNNLYCSAIYPSSGEGYKNEADRRLNNRLFVFDPVNFKIIKTINISILATQLKYVPEVNHLFIAHASWSEKTPQYIEILDCTTDNIIARISMKGIRRMAYVGNHKLYVSNSGGPNFGSNGRGNIAVIDVRTNKIIKRIPGEYAPIAYNFEAK</sequence>
<dbReference type="PANTHER" id="PTHR47197:SF3">
    <property type="entry name" value="DIHYDRO-HEME D1 DEHYDROGENASE"/>
    <property type="match status" value="1"/>
</dbReference>
<evidence type="ECO:0000313" key="1">
    <source>
        <dbReference type="EMBL" id="OGC36454.1"/>
    </source>
</evidence>
<dbReference type="SUPFAM" id="SSF50969">
    <property type="entry name" value="YVTN repeat-like/Quinoprotein amine dehydrogenase"/>
    <property type="match status" value="1"/>
</dbReference>
<dbReference type="EMBL" id="MEUF01000014">
    <property type="protein sequence ID" value="OGC36454.1"/>
    <property type="molecule type" value="Genomic_DNA"/>
</dbReference>
<comment type="caution">
    <text evidence="1">The sequence shown here is derived from an EMBL/GenBank/DDBJ whole genome shotgun (WGS) entry which is preliminary data.</text>
</comment>
<dbReference type="AlphaFoldDB" id="A0A1F4TUQ1"/>
<dbReference type="InterPro" id="IPR011044">
    <property type="entry name" value="Quino_amine_DH_bsu"/>
</dbReference>
<dbReference type="PANTHER" id="PTHR47197">
    <property type="entry name" value="PROTEIN NIRF"/>
    <property type="match status" value="1"/>
</dbReference>
<dbReference type="STRING" id="1802583.A2311_03070"/>
<protein>
    <recommendedName>
        <fullName evidence="3">Methanethiol oxidase</fullName>
    </recommendedName>
</protein>
<organism evidence="1 2">
    <name type="scientific">candidate division WOR-1 bacterium RIFOXYB2_FULL_48_7</name>
    <dbReference type="NCBI Taxonomy" id="1802583"/>
    <lineage>
        <taxon>Bacteria</taxon>
        <taxon>Bacillati</taxon>
        <taxon>Saganbacteria</taxon>
    </lineage>
</organism>
<gene>
    <name evidence="1" type="ORF">A2311_03070</name>
</gene>
<accession>A0A1F4TUQ1</accession>
<name>A0A1F4TUQ1_UNCSA</name>
<reference evidence="1 2" key="1">
    <citation type="journal article" date="2016" name="Nat. Commun.">
        <title>Thousands of microbial genomes shed light on interconnected biogeochemical processes in an aquifer system.</title>
        <authorList>
            <person name="Anantharaman K."/>
            <person name="Brown C.T."/>
            <person name="Hug L.A."/>
            <person name="Sharon I."/>
            <person name="Castelle C.J."/>
            <person name="Probst A.J."/>
            <person name="Thomas B.C."/>
            <person name="Singh A."/>
            <person name="Wilkins M.J."/>
            <person name="Karaoz U."/>
            <person name="Brodie E.L."/>
            <person name="Williams K.H."/>
            <person name="Hubbard S.S."/>
            <person name="Banfield J.F."/>
        </authorList>
    </citation>
    <scope>NUCLEOTIDE SEQUENCE [LARGE SCALE GENOMIC DNA]</scope>
</reference>
<dbReference type="Gene3D" id="2.130.10.10">
    <property type="entry name" value="YVTN repeat-like/Quinoprotein amine dehydrogenase"/>
    <property type="match status" value="1"/>
</dbReference>
<dbReference type="Proteomes" id="UP000178951">
    <property type="component" value="Unassembled WGS sequence"/>
</dbReference>
<evidence type="ECO:0000313" key="2">
    <source>
        <dbReference type="Proteomes" id="UP000178951"/>
    </source>
</evidence>
<evidence type="ECO:0008006" key="3">
    <source>
        <dbReference type="Google" id="ProtNLM"/>
    </source>
</evidence>
<dbReference type="InterPro" id="IPR051200">
    <property type="entry name" value="Host-pathogen_enzymatic-act"/>
</dbReference>